<name>A0A0U3MJM8_9BURK</name>
<gene>
    <name evidence="1" type="ORF">RD2015_4484</name>
</gene>
<dbReference type="STRING" id="76731.RD2015_4484"/>
<dbReference type="RefSeq" id="WP_257720724.1">
    <property type="nucleotide sequence ID" value="NZ_CP013729.1"/>
</dbReference>
<evidence type="ECO:0000313" key="1">
    <source>
        <dbReference type="EMBL" id="ALV08925.1"/>
    </source>
</evidence>
<keyword evidence="2" id="KW-1185">Reference proteome</keyword>
<proteinExistence type="predicted"/>
<dbReference type="KEGG" id="rdp:RD2015_4484"/>
<sequence>MLKTAPTAKRGHPMMIGLKALGLIAVAWGAVYPALLWGLGTVLP</sequence>
<organism evidence="1 2">
    <name type="scientific">Roseateles depolymerans</name>
    <dbReference type="NCBI Taxonomy" id="76731"/>
    <lineage>
        <taxon>Bacteria</taxon>
        <taxon>Pseudomonadati</taxon>
        <taxon>Pseudomonadota</taxon>
        <taxon>Betaproteobacteria</taxon>
        <taxon>Burkholderiales</taxon>
        <taxon>Sphaerotilaceae</taxon>
        <taxon>Roseateles</taxon>
    </lineage>
</organism>
<reference evidence="1 2" key="1">
    <citation type="submission" date="2015-12" db="EMBL/GenBank/DDBJ databases">
        <title>Complete genome of Roseateles depolymerans KCTC 42856.</title>
        <authorList>
            <person name="Kim K.M."/>
        </authorList>
    </citation>
    <scope>NUCLEOTIDE SEQUENCE [LARGE SCALE GENOMIC DNA]</scope>
    <source>
        <strain evidence="1 2">KCTC 42856</strain>
    </source>
</reference>
<protein>
    <submittedName>
        <fullName evidence="1">Uncharacterized protein</fullName>
    </submittedName>
</protein>
<evidence type="ECO:0000313" key="2">
    <source>
        <dbReference type="Proteomes" id="UP000060699"/>
    </source>
</evidence>
<dbReference type="EMBL" id="CP013729">
    <property type="protein sequence ID" value="ALV08925.1"/>
    <property type="molecule type" value="Genomic_DNA"/>
</dbReference>
<dbReference type="Proteomes" id="UP000060699">
    <property type="component" value="Chromosome"/>
</dbReference>
<dbReference type="AlphaFoldDB" id="A0A0U3MJM8"/>
<accession>A0A0U3MJM8</accession>